<evidence type="ECO:0000313" key="1">
    <source>
        <dbReference type="EMBL" id="AUJ23581.1"/>
    </source>
</evidence>
<reference evidence="2" key="1">
    <citation type="submission" date="2016-11" db="EMBL/GenBank/DDBJ databases">
        <title>Complete genome sequence of Virgibacillus pantothenticus 21D, a halophilic bacterium isolated from the deep hypersaline anoxic basin Discovery in the Mediterranean Sea.</title>
        <authorList>
            <person name="Zeaiter Z."/>
            <person name="Booth J.M."/>
            <person name="Prosdocimi E.M."/>
            <person name="Mapelli F."/>
            <person name="Fusi M."/>
            <person name="Daffonchio D."/>
            <person name="Borin S."/>
            <person name="Crotti E."/>
        </authorList>
    </citation>
    <scope>NUCLEOTIDE SEQUENCE [LARGE SCALE GENOMIC DNA]</scope>
    <source>
        <strain evidence="2">21D</strain>
    </source>
</reference>
<name>A0A2K9J0Q0_9BACI</name>
<dbReference type="EMBL" id="CP018622">
    <property type="protein sequence ID" value="AUJ23581.1"/>
    <property type="molecule type" value="Genomic_DNA"/>
</dbReference>
<protein>
    <submittedName>
        <fullName evidence="1">Uncharacterized protein</fullName>
    </submittedName>
</protein>
<gene>
    <name evidence="1" type="ORF">A21D_00468</name>
</gene>
<dbReference type="KEGG" id="vpn:A21D_00468"/>
<sequence>MILLYLPDRDESGDTLYEARVGSVFRNSIQAV</sequence>
<proteinExistence type="predicted"/>
<dbReference type="Proteomes" id="UP000234237">
    <property type="component" value="Chromosome"/>
</dbReference>
<accession>A0A2K9J0Q0</accession>
<dbReference type="AlphaFoldDB" id="A0A2K9J0Q0"/>
<organism evidence="1 2">
    <name type="scientific">Virgibacillus dokdonensis</name>
    <dbReference type="NCBI Taxonomy" id="302167"/>
    <lineage>
        <taxon>Bacteria</taxon>
        <taxon>Bacillati</taxon>
        <taxon>Bacillota</taxon>
        <taxon>Bacilli</taxon>
        <taxon>Bacillales</taxon>
        <taxon>Bacillaceae</taxon>
        <taxon>Virgibacillus</taxon>
    </lineage>
</organism>
<evidence type="ECO:0000313" key="2">
    <source>
        <dbReference type="Proteomes" id="UP000234237"/>
    </source>
</evidence>